<evidence type="ECO:0000256" key="1">
    <source>
        <dbReference type="ARBA" id="ARBA00002530"/>
    </source>
</evidence>
<comment type="similarity">
    <text evidence="2">Belongs to the WD repeat DDB2/WDR76 family.</text>
</comment>
<dbReference type="AlphaFoldDB" id="A0A8J2WQR3"/>
<sequence>MEDSVDSEKLGERKEESSSPPGNPKQNDRVIVTRSKTNKLASAKQLPSFSYETNLSNYRKKNKAVAKKRSYTDVDDEEVTKPPPAKKKKSLGISEYELQVQKNIEERKKLFEMLNFGDAKQELLDVIPNKRKRKLDEVKEDHDENSVPIKRGRPAGATGKPKAKVVKKKSLPVRASLRERKTTRFYDYLHVNESLVSSATDSSVSESSMMDVSNESLLEMCNEPCRMRLRSRRNHGDGIPIRTMESPMKVDLKSVDEPTDEAFFSEESDATLTLKNTYVDQSSVDESADFVRGILPFLQNGDSDERVSIPNDLQEFVQLMKTLELSDDGIASLSSGGRSRITSMAWHPNPERFILASANVFGTIGFWDIDHESDNRTSAYDVHTSHVTGLSFDRYNPSRIFSTGRDGFVRLLDFRSEVFDEIHNTSEMSKVAFPICHIQKDSSSLIVARADGQVVTIDTRLTPTIGEQKFKCFNGKIVSLSHHPLNENLIMASSVNGEIGVFDLRNVQTKSSDVEEVVDPVIRFPLIGSRISGSFFSPLSGKNALITGKNIVEVYDLHAGSAKSVQNWNSTLSQRNSVLGNAIWHPLRDEVCLATKSDGSIEMLSVPDCEILHCFKEREIFGSPVVNVFHPSAPVLASGCNRIYLHRPNVSG</sequence>
<comment type="caution">
    <text evidence="7">The sequence shown here is derived from an EMBL/GenBank/DDBJ whole genome shotgun (WGS) entry which is preliminary data.</text>
</comment>
<dbReference type="InterPro" id="IPR036322">
    <property type="entry name" value="WD40_repeat_dom_sf"/>
</dbReference>
<evidence type="ECO:0000256" key="3">
    <source>
        <dbReference type="ARBA" id="ARBA00021234"/>
    </source>
</evidence>
<dbReference type="InterPro" id="IPR015943">
    <property type="entry name" value="WD40/YVTN_repeat-like_dom_sf"/>
</dbReference>
<comment type="function">
    <text evidence="1">Specifically binds 5-hydroxymethylcytosine (5hmC), suggesting that it acts as a specific reader of 5hmC.</text>
</comment>
<dbReference type="GO" id="GO:2000001">
    <property type="term" value="P:regulation of DNA damage checkpoint"/>
    <property type="evidence" value="ECO:0007669"/>
    <property type="project" value="TreeGrafter"/>
</dbReference>
<dbReference type="Proteomes" id="UP000789390">
    <property type="component" value="Unassembled WGS sequence"/>
</dbReference>
<feature type="compositionally biased region" description="Basic residues" evidence="6">
    <location>
        <begin position="59"/>
        <end position="69"/>
    </location>
</feature>
<proteinExistence type="inferred from homology"/>
<dbReference type="InterPro" id="IPR001680">
    <property type="entry name" value="WD40_rpt"/>
</dbReference>
<feature type="region of interest" description="Disordered" evidence="6">
    <location>
        <begin position="1"/>
        <end position="31"/>
    </location>
</feature>
<keyword evidence="8" id="KW-1185">Reference proteome</keyword>
<name>A0A8J2WQR3_9CRUS</name>
<feature type="region of interest" description="Disordered" evidence="6">
    <location>
        <begin position="59"/>
        <end position="90"/>
    </location>
</feature>
<feature type="compositionally biased region" description="Basic and acidic residues" evidence="6">
    <location>
        <begin position="1"/>
        <end position="17"/>
    </location>
</feature>
<evidence type="ECO:0000256" key="6">
    <source>
        <dbReference type="SAM" id="MobiDB-lite"/>
    </source>
</evidence>
<organism evidence="7 8">
    <name type="scientific">Daphnia galeata</name>
    <dbReference type="NCBI Taxonomy" id="27404"/>
    <lineage>
        <taxon>Eukaryota</taxon>
        <taxon>Metazoa</taxon>
        <taxon>Ecdysozoa</taxon>
        <taxon>Arthropoda</taxon>
        <taxon>Crustacea</taxon>
        <taxon>Branchiopoda</taxon>
        <taxon>Diplostraca</taxon>
        <taxon>Cladocera</taxon>
        <taxon>Anomopoda</taxon>
        <taxon>Daphniidae</taxon>
        <taxon>Daphnia</taxon>
    </lineage>
</organism>
<feature type="region of interest" description="Disordered" evidence="6">
    <location>
        <begin position="135"/>
        <end position="163"/>
    </location>
</feature>
<accession>A0A8J2WQR3</accession>
<keyword evidence="4" id="KW-0853">WD repeat</keyword>
<reference evidence="7" key="1">
    <citation type="submission" date="2021-11" db="EMBL/GenBank/DDBJ databases">
        <authorList>
            <person name="Schell T."/>
        </authorList>
    </citation>
    <scope>NUCLEOTIDE SEQUENCE</scope>
    <source>
        <strain evidence="7">M5</strain>
    </source>
</reference>
<dbReference type="InterPro" id="IPR050853">
    <property type="entry name" value="WD_repeat_DNA-damage-binding"/>
</dbReference>
<dbReference type="SMART" id="SM00320">
    <property type="entry name" value="WD40"/>
    <property type="match status" value="3"/>
</dbReference>
<protein>
    <recommendedName>
        <fullName evidence="3">WD repeat-containing protein 76</fullName>
    </recommendedName>
</protein>
<dbReference type="OrthoDB" id="1930760at2759"/>
<dbReference type="GO" id="GO:0005634">
    <property type="term" value="C:nucleus"/>
    <property type="evidence" value="ECO:0007669"/>
    <property type="project" value="TreeGrafter"/>
</dbReference>
<dbReference type="PANTHER" id="PTHR14773:SF0">
    <property type="entry name" value="WD REPEAT-CONTAINING PROTEIN 76"/>
    <property type="match status" value="1"/>
</dbReference>
<evidence type="ECO:0000313" key="7">
    <source>
        <dbReference type="EMBL" id="CAH0112228.1"/>
    </source>
</evidence>
<dbReference type="EMBL" id="CAKKLH010000324">
    <property type="protein sequence ID" value="CAH0112228.1"/>
    <property type="molecule type" value="Genomic_DNA"/>
</dbReference>
<dbReference type="Gene3D" id="2.130.10.10">
    <property type="entry name" value="YVTN repeat-like/Quinoprotein amine dehydrogenase"/>
    <property type="match status" value="1"/>
</dbReference>
<dbReference type="SUPFAM" id="SSF50978">
    <property type="entry name" value="WD40 repeat-like"/>
    <property type="match status" value="1"/>
</dbReference>
<dbReference type="GO" id="GO:0003677">
    <property type="term" value="F:DNA binding"/>
    <property type="evidence" value="ECO:0007669"/>
    <property type="project" value="TreeGrafter"/>
</dbReference>
<keyword evidence="5" id="KW-0677">Repeat</keyword>
<evidence type="ECO:0000256" key="2">
    <source>
        <dbReference type="ARBA" id="ARBA00005434"/>
    </source>
</evidence>
<evidence type="ECO:0000313" key="8">
    <source>
        <dbReference type="Proteomes" id="UP000789390"/>
    </source>
</evidence>
<dbReference type="PANTHER" id="PTHR14773">
    <property type="entry name" value="WD REPEAT-CONTAINING PROTEIN 76"/>
    <property type="match status" value="1"/>
</dbReference>
<feature type="compositionally biased region" description="Basic and acidic residues" evidence="6">
    <location>
        <begin position="135"/>
        <end position="145"/>
    </location>
</feature>
<gene>
    <name evidence="7" type="ORF">DGAL_LOCUS15940</name>
</gene>
<evidence type="ECO:0000256" key="5">
    <source>
        <dbReference type="ARBA" id="ARBA00022737"/>
    </source>
</evidence>
<evidence type="ECO:0000256" key="4">
    <source>
        <dbReference type="ARBA" id="ARBA00022574"/>
    </source>
</evidence>